<dbReference type="EMBL" id="JAENGP010000013">
    <property type="protein sequence ID" value="MBK1781914.1"/>
    <property type="molecule type" value="Genomic_DNA"/>
</dbReference>
<evidence type="ECO:0000256" key="3">
    <source>
        <dbReference type="ARBA" id="ARBA00022840"/>
    </source>
</evidence>
<name>A0ABS1EE37_9BURK</name>
<dbReference type="EC" id="3.5.2.9" evidence="5"/>
<dbReference type="PANTHER" id="PTHR34698">
    <property type="entry name" value="5-OXOPROLINASE SUBUNIT B"/>
    <property type="match status" value="1"/>
</dbReference>
<reference evidence="5 6" key="1">
    <citation type="submission" date="2020-12" db="EMBL/GenBank/DDBJ databases">
        <authorList>
            <person name="Lu T."/>
            <person name="Wang Q."/>
            <person name="Han X."/>
        </authorList>
    </citation>
    <scope>NUCLEOTIDE SEQUENCE [LARGE SCALE GENOMIC DNA]</scope>
    <source>
        <strain evidence="5 6">WQ 585</strain>
    </source>
</reference>
<evidence type="ECO:0000256" key="2">
    <source>
        <dbReference type="ARBA" id="ARBA00022801"/>
    </source>
</evidence>
<dbReference type="GO" id="GO:0017168">
    <property type="term" value="F:5-oxoprolinase (ATP-hydrolyzing) activity"/>
    <property type="evidence" value="ECO:0007669"/>
    <property type="project" value="UniProtKB-EC"/>
</dbReference>
<dbReference type="Gene3D" id="3.30.1360.40">
    <property type="match status" value="1"/>
</dbReference>
<keyword evidence="1" id="KW-0547">Nucleotide-binding</keyword>
<dbReference type="Pfam" id="PF02682">
    <property type="entry name" value="CT_C_D"/>
    <property type="match status" value="1"/>
</dbReference>
<dbReference type="PANTHER" id="PTHR34698:SF2">
    <property type="entry name" value="5-OXOPROLINASE SUBUNIT B"/>
    <property type="match status" value="1"/>
</dbReference>
<organism evidence="5 6">
    <name type="scientific">Advenella mandrilli</name>
    <dbReference type="NCBI Taxonomy" id="2800330"/>
    <lineage>
        <taxon>Bacteria</taxon>
        <taxon>Pseudomonadati</taxon>
        <taxon>Pseudomonadota</taxon>
        <taxon>Betaproteobacteria</taxon>
        <taxon>Burkholderiales</taxon>
        <taxon>Alcaligenaceae</taxon>
    </lineage>
</organism>
<dbReference type="InterPro" id="IPR010016">
    <property type="entry name" value="PxpB"/>
</dbReference>
<dbReference type="NCBIfam" id="TIGR00370">
    <property type="entry name" value="5-oxoprolinase subunit PxpB"/>
    <property type="match status" value="1"/>
</dbReference>
<feature type="domain" description="Carboxyltransferase" evidence="4">
    <location>
        <begin position="11"/>
        <end position="217"/>
    </location>
</feature>
<dbReference type="SUPFAM" id="SSF50891">
    <property type="entry name" value="Cyclophilin-like"/>
    <property type="match status" value="1"/>
</dbReference>
<accession>A0ABS1EE37</accession>
<gene>
    <name evidence="5" type="primary">pxpB</name>
    <name evidence="5" type="ORF">JHL22_11850</name>
</gene>
<dbReference type="Proteomes" id="UP000635316">
    <property type="component" value="Unassembled WGS sequence"/>
</dbReference>
<evidence type="ECO:0000256" key="1">
    <source>
        <dbReference type="ARBA" id="ARBA00022741"/>
    </source>
</evidence>
<dbReference type="Gene3D" id="2.40.100.10">
    <property type="entry name" value="Cyclophilin-like"/>
    <property type="match status" value="1"/>
</dbReference>
<dbReference type="SUPFAM" id="SSF160467">
    <property type="entry name" value="PH0987 N-terminal domain-like"/>
    <property type="match status" value="1"/>
</dbReference>
<dbReference type="SMART" id="SM00796">
    <property type="entry name" value="AHS1"/>
    <property type="match status" value="1"/>
</dbReference>
<sequence>MSPTPVHQKNWQFTPEGDTCIIIRFRHEGISTQVSQLCLQAAQNIANARLPGINDIVPAFNCVGIHYQPSCWGKAPFYKLCQALDSLLLQPATPSTSGPEQAVEIPVCYDPEYGIDLDLLAKKLQCTIEQLITMHTSRAMRVFMLGFAPGMPYMGLLDQKLDVPRLATPRLAIAAGSVAIANRQTVIYPQASPGGWHIIGKTPITLFNPDRPPHSLLTPGDTVRFKSISKETFTYLKNNRHEHPGY</sequence>
<keyword evidence="3" id="KW-0067">ATP-binding</keyword>
<dbReference type="InterPro" id="IPR029000">
    <property type="entry name" value="Cyclophilin-like_dom_sf"/>
</dbReference>
<evidence type="ECO:0000313" key="5">
    <source>
        <dbReference type="EMBL" id="MBK1781914.1"/>
    </source>
</evidence>
<evidence type="ECO:0000259" key="4">
    <source>
        <dbReference type="SMART" id="SM00796"/>
    </source>
</evidence>
<keyword evidence="6" id="KW-1185">Reference proteome</keyword>
<evidence type="ECO:0000313" key="6">
    <source>
        <dbReference type="Proteomes" id="UP000635316"/>
    </source>
</evidence>
<proteinExistence type="predicted"/>
<keyword evidence="2 5" id="KW-0378">Hydrolase</keyword>
<dbReference type="InterPro" id="IPR003833">
    <property type="entry name" value="CT_C_D"/>
</dbReference>
<dbReference type="RefSeq" id="WP_200237685.1">
    <property type="nucleotide sequence ID" value="NZ_JAENGP010000013.1"/>
</dbReference>
<protein>
    <submittedName>
        <fullName evidence="5">5-oxoprolinase subunit PxpB</fullName>
        <ecNumber evidence="5">3.5.2.9</ecNumber>
    </submittedName>
</protein>
<comment type="caution">
    <text evidence="5">The sequence shown here is derived from an EMBL/GenBank/DDBJ whole genome shotgun (WGS) entry which is preliminary data.</text>
</comment>